<dbReference type="GO" id="GO:0005886">
    <property type="term" value="C:plasma membrane"/>
    <property type="evidence" value="ECO:0007669"/>
    <property type="project" value="TreeGrafter"/>
</dbReference>
<dbReference type="CDD" id="cd00255">
    <property type="entry name" value="nidG2"/>
    <property type="match status" value="1"/>
</dbReference>
<dbReference type="InterPro" id="IPR009030">
    <property type="entry name" value="Growth_fac_rcpt_cys_sf"/>
</dbReference>
<dbReference type="PROSITE" id="PS01186">
    <property type="entry name" value="EGF_2"/>
    <property type="match status" value="3"/>
</dbReference>
<feature type="compositionally biased region" description="Acidic residues" evidence="15">
    <location>
        <begin position="318"/>
        <end position="344"/>
    </location>
</feature>
<keyword evidence="9" id="KW-0130">Cell adhesion</keyword>
<dbReference type="SMART" id="SM00539">
    <property type="entry name" value="NIDO"/>
    <property type="match status" value="1"/>
</dbReference>
<dbReference type="InterPro" id="IPR049883">
    <property type="entry name" value="NOTCH1_EGF-like"/>
</dbReference>
<dbReference type="SUPFAM" id="SSF57610">
    <property type="entry name" value="Thyroglobulin type-1 domain"/>
    <property type="match status" value="1"/>
</dbReference>
<dbReference type="PROSITE" id="PS50993">
    <property type="entry name" value="NIDOGEN_G2"/>
    <property type="match status" value="1"/>
</dbReference>
<evidence type="ECO:0000256" key="16">
    <source>
        <dbReference type="SAM" id="SignalP"/>
    </source>
</evidence>
<dbReference type="SMART" id="SM00682">
    <property type="entry name" value="G2F"/>
    <property type="match status" value="1"/>
</dbReference>
<evidence type="ECO:0000313" key="22">
    <source>
        <dbReference type="RefSeq" id="XP_032818339.1"/>
    </source>
</evidence>
<feature type="repeat" description="LDL-receptor class B" evidence="13">
    <location>
        <begin position="1347"/>
        <end position="1391"/>
    </location>
</feature>
<dbReference type="SMART" id="SM00211">
    <property type="entry name" value="TY"/>
    <property type="match status" value="1"/>
</dbReference>
<dbReference type="PROSITE" id="PS50026">
    <property type="entry name" value="EGF_3"/>
    <property type="match status" value="4"/>
</dbReference>
<evidence type="ECO:0000259" key="19">
    <source>
        <dbReference type="PROSITE" id="PS51162"/>
    </source>
</evidence>
<dbReference type="FunFam" id="2.10.25.10:FF:000038">
    <property type="entry name" value="Fibrillin 2"/>
    <property type="match status" value="2"/>
</dbReference>
<dbReference type="GO" id="GO:0007160">
    <property type="term" value="P:cell-matrix adhesion"/>
    <property type="evidence" value="ECO:0007669"/>
    <property type="project" value="InterPro"/>
</dbReference>
<dbReference type="InterPro" id="IPR000716">
    <property type="entry name" value="Thyroglobulin_1"/>
</dbReference>
<dbReference type="InterPro" id="IPR000742">
    <property type="entry name" value="EGF"/>
</dbReference>
<dbReference type="CDD" id="cd00054">
    <property type="entry name" value="EGF_CA"/>
    <property type="match status" value="2"/>
</dbReference>
<dbReference type="InterPro" id="IPR001881">
    <property type="entry name" value="EGF-like_Ca-bd_dom"/>
</dbReference>
<feature type="domain" description="EGF-like" evidence="17">
    <location>
        <begin position="934"/>
        <end position="975"/>
    </location>
</feature>
<evidence type="ECO:0000256" key="11">
    <source>
        <dbReference type="ARBA" id="ARBA00023180"/>
    </source>
</evidence>
<evidence type="ECO:0000256" key="13">
    <source>
        <dbReference type="PROSITE-ProRule" id="PRU00461"/>
    </source>
</evidence>
<evidence type="ECO:0000256" key="15">
    <source>
        <dbReference type="SAM" id="MobiDB-lite"/>
    </source>
</evidence>
<dbReference type="SUPFAM" id="SSF63825">
    <property type="entry name" value="YWTD domain"/>
    <property type="match status" value="1"/>
</dbReference>
<dbReference type="SMART" id="SM00179">
    <property type="entry name" value="EGF_CA"/>
    <property type="match status" value="4"/>
</dbReference>
<keyword evidence="6" id="KW-0677">Repeat</keyword>
<evidence type="ECO:0000256" key="1">
    <source>
        <dbReference type="ARBA" id="ARBA00004302"/>
    </source>
</evidence>
<keyword evidence="3" id="KW-0272">Extracellular matrix</keyword>
<dbReference type="Pfam" id="PF12947">
    <property type="entry name" value="EGF_3"/>
    <property type="match status" value="1"/>
</dbReference>
<comment type="caution">
    <text evidence="12">Lacks conserved residue(s) required for the propagation of feature annotation.</text>
</comment>
<evidence type="ECO:0000256" key="7">
    <source>
        <dbReference type="ARBA" id="ARBA00022837"/>
    </source>
</evidence>
<dbReference type="Pfam" id="PF00086">
    <property type="entry name" value="Thyroglobulin_1"/>
    <property type="match status" value="1"/>
</dbReference>
<proteinExistence type="predicted"/>
<evidence type="ECO:0000256" key="10">
    <source>
        <dbReference type="ARBA" id="ARBA00023157"/>
    </source>
</evidence>
<evidence type="ECO:0000259" key="17">
    <source>
        <dbReference type="PROSITE" id="PS50026"/>
    </source>
</evidence>
<feature type="disulfide bond" evidence="14">
    <location>
        <begin position="1161"/>
        <end position="1168"/>
    </location>
</feature>
<evidence type="ECO:0000256" key="8">
    <source>
        <dbReference type="ARBA" id="ARBA00022869"/>
    </source>
</evidence>
<dbReference type="InterPro" id="IPR000033">
    <property type="entry name" value="LDLR_classB_rpt"/>
</dbReference>
<feature type="chain" id="PRO_5042486724" evidence="16">
    <location>
        <begin position="35"/>
        <end position="1516"/>
    </location>
</feature>
<dbReference type="PROSITE" id="PS00022">
    <property type="entry name" value="EGF_1"/>
    <property type="match status" value="1"/>
</dbReference>
<feature type="compositionally biased region" description="Basic and acidic residues" evidence="15">
    <location>
        <begin position="422"/>
        <end position="435"/>
    </location>
</feature>
<keyword evidence="2" id="KW-0964">Secreted</keyword>
<feature type="compositionally biased region" description="Basic and acidic residues" evidence="15">
    <location>
        <begin position="452"/>
        <end position="463"/>
    </location>
</feature>
<feature type="compositionally biased region" description="Basic and acidic residues" evidence="15">
    <location>
        <begin position="506"/>
        <end position="530"/>
    </location>
</feature>
<evidence type="ECO:0000256" key="6">
    <source>
        <dbReference type="ARBA" id="ARBA00022737"/>
    </source>
</evidence>
<feature type="domain" description="NIDO" evidence="20">
    <location>
        <begin position="112"/>
        <end position="293"/>
    </location>
</feature>
<evidence type="ECO:0000256" key="3">
    <source>
        <dbReference type="ARBA" id="ARBA00022530"/>
    </source>
</evidence>
<dbReference type="PROSITE" id="PS51120">
    <property type="entry name" value="LDLRB"/>
    <property type="match status" value="3"/>
</dbReference>
<dbReference type="InterPro" id="IPR000152">
    <property type="entry name" value="EGF-type_Asp/Asn_hydroxyl_site"/>
</dbReference>
<dbReference type="CDD" id="cd00053">
    <property type="entry name" value="EGF"/>
    <property type="match status" value="1"/>
</dbReference>
<keyword evidence="21" id="KW-1185">Reference proteome</keyword>
<dbReference type="SUPFAM" id="SSF57184">
    <property type="entry name" value="Growth factor receptor domain"/>
    <property type="match status" value="1"/>
</dbReference>
<dbReference type="Proteomes" id="UP001318040">
    <property type="component" value="Chromosome 29"/>
</dbReference>
<sequence length="1516" mass="165740">MGSPLPPPPPLLLLLRWLPLAALLAVSQLPRVRCLSRGELLSHGSATGDEVLPGGDDITSWPVNLAVPIPFFETTVEAFRVSVNGFVTPHDVPEEGSYVDGPLPTKFGVIAPFLADLETEELNGGPPGHAGGNVFFRALDGRSRGDDDDDAGAGRAVLDAAAAHVRRAFPAAGNFAPIAGFLATWDRVAVHANPGQVNTFQAAIVSDKEDTYAVFLYPEGGLSVSGTAPKEARGDRSEVPARVGFSRGPKVVFIFSTEGPSYHVTHGGVPATSMPRRSNSGRRGVWAFHIGSSRSAFSGVEAAEVDAEPPTPGAFDLSYDDDDDDEEEEEEEEYNTEEPEYGDGAEERPRRPGPNYDGRPGGADHHREGEPGPDFGHPQQPEPEQFTPQQPLPDNYHPHHPDYRHPQQPEPEQFTPQEPEPDNYHPHHPDYRHPQQPEPEQFTPQEPLPDNYHPHHPDYRHPQQPEPEQFTPQEPEPDNYHPHHPDYRHPQQPEPEQFTPQEPEPDNFHPHHPDYRHPQQPEPDHAHPRQPEPGQFTPQQPEPGSYHPRQPDYQHPHHPESAHRTPQPPDQERYHYPQQPEPDYRQPQPRPQEDLHVHHQRPQEPELGSRFQEVPPPPPRHEDAGRAVLHVDEPEPGLGTNVFVYGPERGAERCDVGGGPRCSPHAACRDHATGPCCHCGTGYYGDGKLCLPEGAPQRVNGKVSGRLVVVGDSSAASSSETVELSGSDLHSYVVVNDGRAYAAVSQVPVELGWSMLPLYSLGTAVGWMLALEQPGFQNGFSITGGRFVRTSEVTFLPGRERVVVTQRLDGMDEHGHLVIDTRLSGSLPRLPPDSKVSVEPYEELYQYTRNVVTSTSLREYVVDYGSGRTETFRQTWKQNITYQSCPHDDGEGGVQVPHTQRLSVGRIFTLYDASGLILRYATTNKIGSITDEADQSACYDGTHDCDNNAQCRPGRGADFTCECAAGFTGDGRVCYDQDECAEYPGGRCGPHARCVNLPGTFRCECDEGHVFSDDGRSCVPSHRAVNPCDDGSHNCDYADRSRCVATGPAAFRCECLAGYTGNGRVCTDVDECSASRCHSHGVCHNSPGSFSCRCNPGYEGDGFQCSPVQNGGGGGKSTCERWRDSLVGSSGGAALLPRGPRPVGHYVPQCGADGTFLPVQCHHGTGYCWCVDAEGQEQAGTRTPPGTEPPCLPTAAPPVVRPTHRPDVVPPPPGTSLVFAQGQLLSSVPLDGTALRKEQARAVLVLHGTIVVGVAHDCVENKVYWTDIATRTISRASLHGGEPEVIVRTDLRSPEGLAIDHLGRNVFWTDSGSDRIEVARLDGSHRRVLFDTGLVNPRAIVADPSGGLLYWTDWNRESPRIETANMDGTGRRVLVGDDLGLPNGLTFDPYSHQLCWADAGTRRLECMHRGQGPRRRFLEGLQYPFGIAAYADHLYYTDWRRDAVVAASLGQQTDEHTPTQRSHPYGIATVYPQCPPGQNHCSGNNGGCTHLCLATPGGRTCRCPDNVVGVSCQERN</sequence>
<comment type="subcellular location">
    <subcellularLocation>
        <location evidence="1">Secreted</location>
        <location evidence="1">Extracellular space</location>
        <location evidence="1">Extracellular matrix</location>
        <location evidence="1">Basement membrane</location>
    </subcellularLocation>
</comment>
<feature type="compositionally biased region" description="Basic and acidic residues" evidence="15">
    <location>
        <begin position="478"/>
        <end position="491"/>
    </location>
</feature>
<feature type="domain" description="Nidogen G2 beta-barrel" evidence="18">
    <location>
        <begin position="695"/>
        <end position="936"/>
    </location>
</feature>
<dbReference type="SUPFAM" id="SSF54511">
    <property type="entry name" value="GFP-like"/>
    <property type="match status" value="1"/>
</dbReference>
<dbReference type="InterPro" id="IPR018097">
    <property type="entry name" value="EGF_Ca-bd_CS"/>
</dbReference>
<keyword evidence="7" id="KW-0106">Calcium</keyword>
<dbReference type="KEGG" id="pmrn:116947060"/>
<dbReference type="GO" id="GO:0005604">
    <property type="term" value="C:basement membrane"/>
    <property type="evidence" value="ECO:0007669"/>
    <property type="project" value="UniProtKB-SubCell"/>
</dbReference>
<protein>
    <submittedName>
        <fullName evidence="22">Nidogen-1-like</fullName>
    </submittedName>
</protein>
<feature type="compositionally biased region" description="Low complexity" evidence="15">
    <location>
        <begin position="438"/>
        <end position="449"/>
    </location>
</feature>
<dbReference type="Gene3D" id="4.10.800.10">
    <property type="entry name" value="Thyroglobulin type-1"/>
    <property type="match status" value="1"/>
</dbReference>
<feature type="compositionally biased region" description="Low complexity" evidence="15">
    <location>
        <begin position="378"/>
        <end position="389"/>
    </location>
</feature>
<keyword evidence="10 14" id="KW-1015">Disulfide bond</keyword>
<evidence type="ECO:0000256" key="14">
    <source>
        <dbReference type="PROSITE-ProRule" id="PRU00500"/>
    </source>
</evidence>
<dbReference type="InterPro" id="IPR006605">
    <property type="entry name" value="G2_nidogen/fibulin_G2F"/>
</dbReference>
<dbReference type="InterPro" id="IPR036857">
    <property type="entry name" value="Thyroglobulin_1_sf"/>
</dbReference>
<dbReference type="InterPro" id="IPR009017">
    <property type="entry name" value="GFP"/>
</dbReference>
<dbReference type="SUPFAM" id="SSF57196">
    <property type="entry name" value="EGF/Laminin"/>
    <property type="match status" value="2"/>
</dbReference>
<evidence type="ECO:0000259" key="20">
    <source>
        <dbReference type="PROSITE" id="PS51220"/>
    </source>
</evidence>
<accession>A0AAJ7TJ46</accession>
<dbReference type="Pfam" id="PF07645">
    <property type="entry name" value="EGF_CA"/>
    <property type="match status" value="2"/>
</dbReference>
<dbReference type="PROSITE" id="PS00484">
    <property type="entry name" value="THYROGLOBULIN_1_1"/>
    <property type="match status" value="1"/>
</dbReference>
<dbReference type="FunFam" id="2.120.10.30:FF:000241">
    <property type="entry name" value="Low-density lipoprotein receptor-related protein 6"/>
    <property type="match status" value="1"/>
</dbReference>
<reference evidence="22" key="1">
    <citation type="submission" date="2025-08" db="UniProtKB">
        <authorList>
            <consortium name="RefSeq"/>
        </authorList>
    </citation>
    <scope>IDENTIFICATION</scope>
    <source>
        <tissue evidence="22">Sperm</tissue>
    </source>
</reference>
<dbReference type="GO" id="GO:0060070">
    <property type="term" value="P:canonical Wnt signaling pathway"/>
    <property type="evidence" value="ECO:0007669"/>
    <property type="project" value="TreeGrafter"/>
</dbReference>
<dbReference type="FunFam" id="2.10.25.10:FF:000297">
    <property type="entry name" value="Nidogen 1"/>
    <property type="match status" value="1"/>
</dbReference>
<feature type="domain" description="EGF-like" evidence="17">
    <location>
        <begin position="1068"/>
        <end position="1104"/>
    </location>
</feature>
<feature type="repeat" description="LDL-receptor class B" evidence="13">
    <location>
        <begin position="1261"/>
        <end position="1303"/>
    </location>
</feature>
<evidence type="ECO:0000313" key="21">
    <source>
        <dbReference type="Proteomes" id="UP001318040"/>
    </source>
</evidence>
<feature type="repeat" description="LDL-receptor class B" evidence="13">
    <location>
        <begin position="1304"/>
        <end position="1346"/>
    </location>
</feature>
<evidence type="ECO:0000256" key="5">
    <source>
        <dbReference type="ARBA" id="ARBA00022729"/>
    </source>
</evidence>
<dbReference type="Gene3D" id="2.10.25.10">
    <property type="entry name" value="Laminin"/>
    <property type="match status" value="5"/>
</dbReference>
<dbReference type="GO" id="GO:0017147">
    <property type="term" value="F:Wnt-protein binding"/>
    <property type="evidence" value="ECO:0007669"/>
    <property type="project" value="TreeGrafter"/>
</dbReference>
<dbReference type="PROSITE" id="PS01187">
    <property type="entry name" value="EGF_CA"/>
    <property type="match status" value="1"/>
</dbReference>
<feature type="domain" description="EGF-like" evidence="17">
    <location>
        <begin position="976"/>
        <end position="1019"/>
    </location>
</feature>
<dbReference type="GO" id="GO:0042813">
    <property type="term" value="F:Wnt receptor activity"/>
    <property type="evidence" value="ECO:0007669"/>
    <property type="project" value="TreeGrafter"/>
</dbReference>
<feature type="compositionally biased region" description="Basic and acidic residues" evidence="15">
    <location>
        <begin position="591"/>
        <end position="604"/>
    </location>
</feature>
<keyword evidence="5 16" id="KW-0732">Signal</keyword>
<dbReference type="RefSeq" id="XP_032818339.1">
    <property type="nucleotide sequence ID" value="XM_032962448.1"/>
</dbReference>
<dbReference type="PROSITE" id="PS51220">
    <property type="entry name" value="NIDO"/>
    <property type="match status" value="1"/>
</dbReference>
<dbReference type="CDD" id="cd00191">
    <property type="entry name" value="TY"/>
    <property type="match status" value="1"/>
</dbReference>
<dbReference type="SMART" id="SM00181">
    <property type="entry name" value="EGF"/>
    <property type="match status" value="6"/>
</dbReference>
<dbReference type="Pfam" id="PF00058">
    <property type="entry name" value="Ldl_recept_b"/>
    <property type="match status" value="3"/>
</dbReference>
<dbReference type="SMART" id="SM00135">
    <property type="entry name" value="LY"/>
    <property type="match status" value="5"/>
</dbReference>
<dbReference type="Pfam" id="PF06119">
    <property type="entry name" value="NIDO"/>
    <property type="match status" value="1"/>
</dbReference>
<dbReference type="PANTHER" id="PTHR46513:SF6">
    <property type="entry name" value="NIDOGEN-1"/>
    <property type="match status" value="1"/>
</dbReference>
<evidence type="ECO:0000256" key="2">
    <source>
        <dbReference type="ARBA" id="ARBA00022525"/>
    </source>
</evidence>
<dbReference type="Gene3D" id="2.40.155.10">
    <property type="entry name" value="Green fluorescent protein"/>
    <property type="match status" value="1"/>
</dbReference>
<evidence type="ECO:0000256" key="4">
    <source>
        <dbReference type="ARBA" id="ARBA00022536"/>
    </source>
</evidence>
<name>A0AAJ7TJ46_PETMA</name>
<dbReference type="InterPro" id="IPR011042">
    <property type="entry name" value="6-blade_b-propeller_TolB-like"/>
</dbReference>
<gene>
    <name evidence="22" type="primary">LOC116947060</name>
</gene>
<dbReference type="InterPro" id="IPR003886">
    <property type="entry name" value="NIDO_dom"/>
</dbReference>
<keyword evidence="11" id="KW-0325">Glycoprotein</keyword>
<evidence type="ECO:0000256" key="9">
    <source>
        <dbReference type="ARBA" id="ARBA00022889"/>
    </source>
</evidence>
<feature type="compositionally biased region" description="Basic and acidic residues" evidence="15">
    <location>
        <begin position="396"/>
        <end position="407"/>
    </location>
</feature>
<feature type="region of interest" description="Disordered" evidence="15">
    <location>
        <begin position="299"/>
        <end position="624"/>
    </location>
</feature>
<feature type="signal peptide" evidence="16">
    <location>
        <begin position="1"/>
        <end position="34"/>
    </location>
</feature>
<dbReference type="PROSITE" id="PS00010">
    <property type="entry name" value="ASX_HYDROXYL"/>
    <property type="match status" value="2"/>
</dbReference>
<feature type="domain" description="EGF-like" evidence="17">
    <location>
        <begin position="1024"/>
        <end position="1067"/>
    </location>
</feature>
<organism evidence="21 22">
    <name type="scientific">Petromyzon marinus</name>
    <name type="common">Sea lamprey</name>
    <dbReference type="NCBI Taxonomy" id="7757"/>
    <lineage>
        <taxon>Eukaryota</taxon>
        <taxon>Metazoa</taxon>
        <taxon>Chordata</taxon>
        <taxon>Craniata</taxon>
        <taxon>Vertebrata</taxon>
        <taxon>Cyclostomata</taxon>
        <taxon>Hyperoartia</taxon>
        <taxon>Petromyzontiformes</taxon>
        <taxon>Petromyzontidae</taxon>
        <taxon>Petromyzon</taxon>
    </lineage>
</organism>
<evidence type="ECO:0000259" key="18">
    <source>
        <dbReference type="PROSITE" id="PS50993"/>
    </source>
</evidence>
<dbReference type="GO" id="GO:0005509">
    <property type="term" value="F:calcium ion binding"/>
    <property type="evidence" value="ECO:0007669"/>
    <property type="project" value="InterPro"/>
</dbReference>
<dbReference type="InterPro" id="IPR050778">
    <property type="entry name" value="Cueball_EGF_LRP_Nidogen"/>
</dbReference>
<dbReference type="PANTHER" id="PTHR46513">
    <property type="entry name" value="VITELLOGENIN RECEPTOR-LIKE PROTEIN-RELATED-RELATED"/>
    <property type="match status" value="1"/>
</dbReference>
<dbReference type="Gene3D" id="2.120.10.30">
    <property type="entry name" value="TolB, C-terminal domain"/>
    <property type="match status" value="1"/>
</dbReference>
<evidence type="ECO:0000256" key="12">
    <source>
        <dbReference type="PROSITE-ProRule" id="PRU00076"/>
    </source>
</evidence>
<keyword evidence="8" id="KW-0084">Basement membrane</keyword>
<dbReference type="PROSITE" id="PS51162">
    <property type="entry name" value="THYROGLOBULIN_1_2"/>
    <property type="match status" value="1"/>
</dbReference>
<feature type="domain" description="Thyroglobulin type-1" evidence="19">
    <location>
        <begin position="1116"/>
        <end position="1191"/>
    </location>
</feature>
<dbReference type="Pfam" id="PF07474">
    <property type="entry name" value="G2F"/>
    <property type="match status" value="1"/>
</dbReference>
<feature type="compositionally biased region" description="Basic and acidic residues" evidence="15">
    <location>
        <begin position="549"/>
        <end position="563"/>
    </location>
</feature>
<dbReference type="InterPro" id="IPR024731">
    <property type="entry name" value="NELL2-like_EGF"/>
</dbReference>
<keyword evidence="4 12" id="KW-0245">EGF-like domain</keyword>